<dbReference type="Pfam" id="PF20434">
    <property type="entry name" value="BD-FAE"/>
    <property type="match status" value="1"/>
</dbReference>
<evidence type="ECO:0000313" key="4">
    <source>
        <dbReference type="Proteomes" id="UP000321080"/>
    </source>
</evidence>
<dbReference type="GO" id="GO:0016787">
    <property type="term" value="F:hydrolase activity"/>
    <property type="evidence" value="ECO:0007669"/>
    <property type="project" value="UniProtKB-KW"/>
</dbReference>
<organism evidence="3 4">
    <name type="scientific">Seonamhaeicola maritimus</name>
    <dbReference type="NCBI Taxonomy" id="2591822"/>
    <lineage>
        <taxon>Bacteria</taxon>
        <taxon>Pseudomonadati</taxon>
        <taxon>Bacteroidota</taxon>
        <taxon>Flavobacteriia</taxon>
        <taxon>Flavobacteriales</taxon>
        <taxon>Flavobacteriaceae</taxon>
    </lineage>
</organism>
<reference evidence="3 4" key="1">
    <citation type="submission" date="2019-08" db="EMBL/GenBank/DDBJ databases">
        <title>Seonamhaeicola sediminis sp. nov., isolated from marine sediment.</title>
        <authorList>
            <person name="Cao W.R."/>
        </authorList>
    </citation>
    <scope>NUCLEOTIDE SEQUENCE [LARGE SCALE GENOMIC DNA]</scope>
    <source>
        <strain evidence="3 4">1505</strain>
    </source>
</reference>
<evidence type="ECO:0000256" key="1">
    <source>
        <dbReference type="ARBA" id="ARBA00022801"/>
    </source>
</evidence>
<evidence type="ECO:0000313" key="3">
    <source>
        <dbReference type="EMBL" id="TXG39666.1"/>
    </source>
</evidence>
<gene>
    <name evidence="3" type="ORF">FUA22_07310</name>
</gene>
<name>A0A5C7GMD3_9FLAO</name>
<dbReference type="InterPro" id="IPR049492">
    <property type="entry name" value="BD-FAE-like_dom"/>
</dbReference>
<sequence length="309" mass="34702">MNSAIIIILQYRLQSNYYFLMKLLRFVILNFLILAICFSCETEKTDINPEEGIIIETLEAYQELDVSYGSDTNQTFDLYLPENRTTNTKTIILVHGGGWTSGDKSSMNYIKDLLLQEIPDLAIVNINYRLADANNLAYPMQINDITSIVNHLKDKQLEYVISDKIGFIGTSAGGHLSLLWSYAFDTESKVNMVCSIVGPTNFTDPEYLNSTDPTILGLISSFGLNPTIEFLEEVSPYHQVTAGAPPTILFYGGQDPLIPESQGIDLSLKLQDLNVKEEFVFYPNEGHGWIGVNTLDTWAKLKLFTINNL</sequence>
<keyword evidence="4" id="KW-1185">Reference proteome</keyword>
<dbReference type="InterPro" id="IPR050300">
    <property type="entry name" value="GDXG_lipolytic_enzyme"/>
</dbReference>
<dbReference type="Gene3D" id="3.40.50.1820">
    <property type="entry name" value="alpha/beta hydrolase"/>
    <property type="match status" value="1"/>
</dbReference>
<dbReference type="SUPFAM" id="SSF53474">
    <property type="entry name" value="alpha/beta-Hydrolases"/>
    <property type="match status" value="1"/>
</dbReference>
<evidence type="ECO:0000259" key="2">
    <source>
        <dbReference type="Pfam" id="PF20434"/>
    </source>
</evidence>
<dbReference type="InterPro" id="IPR029058">
    <property type="entry name" value="AB_hydrolase_fold"/>
</dbReference>
<keyword evidence="1 3" id="KW-0378">Hydrolase</keyword>
<proteinExistence type="predicted"/>
<dbReference type="EMBL" id="VRKQ01000008">
    <property type="protein sequence ID" value="TXG39666.1"/>
    <property type="molecule type" value="Genomic_DNA"/>
</dbReference>
<accession>A0A5C7GMD3</accession>
<dbReference type="Proteomes" id="UP000321080">
    <property type="component" value="Unassembled WGS sequence"/>
</dbReference>
<dbReference type="PANTHER" id="PTHR48081">
    <property type="entry name" value="AB HYDROLASE SUPERFAMILY PROTEIN C4A8.06C"/>
    <property type="match status" value="1"/>
</dbReference>
<protein>
    <submittedName>
        <fullName evidence="3">Alpha/beta hydrolase</fullName>
    </submittedName>
</protein>
<dbReference type="OrthoDB" id="9777975at2"/>
<dbReference type="PANTHER" id="PTHR48081:SF33">
    <property type="entry name" value="KYNURENINE FORMAMIDASE"/>
    <property type="match status" value="1"/>
</dbReference>
<comment type="caution">
    <text evidence="3">The sequence shown here is derived from an EMBL/GenBank/DDBJ whole genome shotgun (WGS) entry which is preliminary data.</text>
</comment>
<feature type="domain" description="BD-FAE-like" evidence="2">
    <location>
        <begin position="77"/>
        <end position="270"/>
    </location>
</feature>
<dbReference type="AlphaFoldDB" id="A0A5C7GMD3"/>